<dbReference type="InterPro" id="IPR045865">
    <property type="entry name" value="ACT-like_dom_sf"/>
</dbReference>
<dbReference type="FunFam" id="3.40.190.10:FF:000064">
    <property type="entry name" value="Prephenate dehydratase"/>
    <property type="match status" value="1"/>
</dbReference>
<dbReference type="PROSITE" id="PS51171">
    <property type="entry name" value="PREPHENATE_DEHYDR_3"/>
    <property type="match status" value="1"/>
</dbReference>
<evidence type="ECO:0000259" key="11">
    <source>
        <dbReference type="PROSITE" id="PS51171"/>
    </source>
</evidence>
<dbReference type="RefSeq" id="WP_114375849.1">
    <property type="nucleotide sequence ID" value="NZ_CP031092.1"/>
</dbReference>
<dbReference type="InterPro" id="IPR018528">
    <property type="entry name" value="Preph_deHydtase_CS"/>
</dbReference>
<proteinExistence type="predicted"/>
<dbReference type="InterPro" id="IPR002912">
    <property type="entry name" value="ACT_dom"/>
</dbReference>
<keyword evidence="7 10" id="KW-0456">Lyase</keyword>
<feature type="site" description="Essential for prephenate dehydratase activity" evidence="9">
    <location>
        <position position="174"/>
    </location>
</feature>
<accession>A0A345C3F9</accession>
<dbReference type="Gene3D" id="3.30.70.260">
    <property type="match status" value="1"/>
</dbReference>
<dbReference type="PIRSF" id="PIRSF001500">
    <property type="entry name" value="Chor_mut_pdt_Ppr"/>
    <property type="match status" value="1"/>
</dbReference>
<dbReference type="AlphaFoldDB" id="A0A345C3F9"/>
<dbReference type="Pfam" id="PF00800">
    <property type="entry name" value="PDT"/>
    <property type="match status" value="1"/>
</dbReference>
<evidence type="ECO:0000256" key="9">
    <source>
        <dbReference type="PIRSR" id="PIRSR001500-2"/>
    </source>
</evidence>
<keyword evidence="14" id="KW-1185">Reference proteome</keyword>
<evidence type="ECO:0000256" key="6">
    <source>
        <dbReference type="ARBA" id="ARBA00023222"/>
    </source>
</evidence>
<protein>
    <recommendedName>
        <fullName evidence="3 10">Prephenate dehydratase</fullName>
        <shortName evidence="10">PDT</shortName>
        <ecNumber evidence="2 10">4.2.1.51</ecNumber>
    </recommendedName>
</protein>
<evidence type="ECO:0000256" key="4">
    <source>
        <dbReference type="ARBA" id="ARBA00022605"/>
    </source>
</evidence>
<feature type="domain" description="ACT" evidence="12">
    <location>
        <begin position="202"/>
        <end position="279"/>
    </location>
</feature>
<evidence type="ECO:0000256" key="5">
    <source>
        <dbReference type="ARBA" id="ARBA00023141"/>
    </source>
</evidence>
<evidence type="ECO:0000313" key="13">
    <source>
        <dbReference type="EMBL" id="AXF57740.1"/>
    </source>
</evidence>
<comment type="catalytic activity">
    <reaction evidence="8 10">
        <text>prephenate + H(+) = 3-phenylpyruvate + CO2 + H2O</text>
        <dbReference type="Rhea" id="RHEA:21648"/>
        <dbReference type="ChEBI" id="CHEBI:15377"/>
        <dbReference type="ChEBI" id="CHEBI:15378"/>
        <dbReference type="ChEBI" id="CHEBI:16526"/>
        <dbReference type="ChEBI" id="CHEBI:18005"/>
        <dbReference type="ChEBI" id="CHEBI:29934"/>
        <dbReference type="EC" id="4.2.1.51"/>
    </reaction>
</comment>
<evidence type="ECO:0000259" key="12">
    <source>
        <dbReference type="PROSITE" id="PS51671"/>
    </source>
</evidence>
<dbReference type="PROSITE" id="PS00858">
    <property type="entry name" value="PREPHENATE_DEHYDR_2"/>
    <property type="match status" value="1"/>
</dbReference>
<dbReference type="PROSITE" id="PS51671">
    <property type="entry name" value="ACT"/>
    <property type="match status" value="1"/>
</dbReference>
<dbReference type="OrthoDB" id="9802281at2"/>
<dbReference type="GO" id="GO:0005737">
    <property type="term" value="C:cytoplasm"/>
    <property type="evidence" value="ECO:0007669"/>
    <property type="project" value="TreeGrafter"/>
</dbReference>
<dbReference type="CDD" id="cd13633">
    <property type="entry name" value="PBP2_Sa-PDT_like"/>
    <property type="match status" value="1"/>
</dbReference>
<keyword evidence="4 10" id="KW-0028">Amino-acid biosynthesis</keyword>
<sequence length="293" mass="32057">MEKIAYLGPEGTFSELAATAFTKSAERLPYRDISSCLQALAKKEVDGAVVPLENTIEGSVNITLDHLVHKHDLPIVGELAIPVAQHLLVHPQNADQSMGIVYSHPHALAQCHDYLSKHLSGAEWMHASSTAKAAKEIAENPSLNRAVIANRLAAKTYGLAITAENIHDFANNHTRFVLLSTRKTQNDPSVEARPSVNRKTTIVVTLPSDYSGALHQVLSAFAWRKLNLSKIESRPMKTGIGHYFFIIDIDHAYDDVLVPGALEEIKAIGCATRLLGSYPSAVIHEENEMESTI</sequence>
<dbReference type="GO" id="GO:0004664">
    <property type="term" value="F:prephenate dehydratase activity"/>
    <property type="evidence" value="ECO:0007669"/>
    <property type="project" value="UniProtKB-UniRule"/>
</dbReference>
<name>A0A345C3F9_9BACI</name>
<evidence type="ECO:0000256" key="8">
    <source>
        <dbReference type="ARBA" id="ARBA00047848"/>
    </source>
</evidence>
<dbReference type="EMBL" id="CP031092">
    <property type="protein sequence ID" value="AXF57740.1"/>
    <property type="molecule type" value="Genomic_DNA"/>
</dbReference>
<dbReference type="InterPro" id="IPR001086">
    <property type="entry name" value="Preph_deHydtase"/>
</dbReference>
<dbReference type="UniPathway" id="UPA00121">
    <property type="reaction ID" value="UER00345"/>
</dbReference>
<evidence type="ECO:0000256" key="2">
    <source>
        <dbReference type="ARBA" id="ARBA00013147"/>
    </source>
</evidence>
<dbReference type="NCBIfam" id="NF008865">
    <property type="entry name" value="PRK11898.1"/>
    <property type="match status" value="1"/>
</dbReference>
<evidence type="ECO:0000256" key="3">
    <source>
        <dbReference type="ARBA" id="ARBA00021872"/>
    </source>
</evidence>
<dbReference type="SUPFAM" id="SSF55021">
    <property type="entry name" value="ACT-like"/>
    <property type="match status" value="1"/>
</dbReference>
<dbReference type="EC" id="4.2.1.51" evidence="2 10"/>
<reference evidence="13 14" key="1">
    <citation type="journal article" date="2018" name="J. Microbiol.">
        <title>Salicibibacter kimchii gen. nov., sp. nov., a moderately halophilic and alkalitolerant bacterium in the family Bacillaceae, isolated from kimchi.</title>
        <authorList>
            <person name="Jang J.Y."/>
            <person name="Oh Y.J."/>
            <person name="Lim S.K."/>
            <person name="Park H.K."/>
            <person name="Lee C."/>
            <person name="Kim J.Y."/>
            <person name="Lee M.A."/>
            <person name="Choi H.J."/>
        </authorList>
    </citation>
    <scope>NUCLEOTIDE SEQUENCE [LARGE SCALE GENOMIC DNA]</scope>
    <source>
        <strain evidence="13 14">NKC1-1</strain>
    </source>
</reference>
<dbReference type="SUPFAM" id="SSF53850">
    <property type="entry name" value="Periplasmic binding protein-like II"/>
    <property type="match status" value="1"/>
</dbReference>
<dbReference type="CDD" id="cd04905">
    <property type="entry name" value="ACT_CM-PDT"/>
    <property type="match status" value="1"/>
</dbReference>
<organism evidence="13 14">
    <name type="scientific">Salicibibacter kimchii</name>
    <dbReference type="NCBI Taxonomy" id="2099786"/>
    <lineage>
        <taxon>Bacteria</taxon>
        <taxon>Bacillati</taxon>
        <taxon>Bacillota</taxon>
        <taxon>Bacilli</taxon>
        <taxon>Bacillales</taxon>
        <taxon>Bacillaceae</taxon>
        <taxon>Salicibibacter</taxon>
    </lineage>
</organism>
<dbReference type="FunFam" id="3.30.70.260:FF:000012">
    <property type="entry name" value="Prephenate dehydratase"/>
    <property type="match status" value="1"/>
</dbReference>
<dbReference type="KEGG" id="rue:DT065_18355"/>
<feature type="domain" description="Prephenate dehydratase" evidence="11">
    <location>
        <begin position="3"/>
        <end position="181"/>
    </location>
</feature>
<dbReference type="PANTHER" id="PTHR21022">
    <property type="entry name" value="PREPHENATE DEHYDRATASE P PROTEIN"/>
    <property type="match status" value="1"/>
</dbReference>
<comment type="pathway">
    <text evidence="1 10">Amino-acid biosynthesis; L-phenylalanine biosynthesis; phenylpyruvate from prephenate: step 1/1.</text>
</comment>
<dbReference type="InterPro" id="IPR008242">
    <property type="entry name" value="Chor_mutase/pphenate_deHydtase"/>
</dbReference>
<evidence type="ECO:0000256" key="7">
    <source>
        <dbReference type="ARBA" id="ARBA00023239"/>
    </source>
</evidence>
<keyword evidence="6 10" id="KW-0584">Phenylalanine biosynthesis</keyword>
<evidence type="ECO:0000313" key="14">
    <source>
        <dbReference type="Proteomes" id="UP000252100"/>
    </source>
</evidence>
<evidence type="ECO:0000256" key="1">
    <source>
        <dbReference type="ARBA" id="ARBA00004741"/>
    </source>
</evidence>
<dbReference type="PANTHER" id="PTHR21022:SF19">
    <property type="entry name" value="PREPHENATE DEHYDRATASE-RELATED"/>
    <property type="match status" value="1"/>
</dbReference>
<evidence type="ECO:0000256" key="10">
    <source>
        <dbReference type="RuleBase" id="RU361254"/>
    </source>
</evidence>
<keyword evidence="5 10" id="KW-0057">Aromatic amino acid biosynthesis</keyword>
<dbReference type="GO" id="GO:0009094">
    <property type="term" value="P:L-phenylalanine biosynthetic process"/>
    <property type="evidence" value="ECO:0007669"/>
    <property type="project" value="UniProtKB-UniPathway"/>
</dbReference>
<dbReference type="Gene3D" id="3.40.190.10">
    <property type="entry name" value="Periplasmic binding protein-like II"/>
    <property type="match status" value="2"/>
</dbReference>
<dbReference type="Proteomes" id="UP000252100">
    <property type="component" value="Chromosome"/>
</dbReference>
<gene>
    <name evidence="10" type="primary">pheA</name>
    <name evidence="13" type="ORF">DT065_18355</name>
</gene>